<protein>
    <submittedName>
        <fullName evidence="6">THO complex subunit 4</fullName>
    </submittedName>
</protein>
<organism evidence="6 7">
    <name type="scientific">Tupaia chinensis</name>
    <name type="common">Chinese tree shrew</name>
    <name type="synonym">Tupaia belangeri chinensis</name>
    <dbReference type="NCBI Taxonomy" id="246437"/>
    <lineage>
        <taxon>Eukaryota</taxon>
        <taxon>Metazoa</taxon>
        <taxon>Chordata</taxon>
        <taxon>Craniata</taxon>
        <taxon>Vertebrata</taxon>
        <taxon>Euteleostomi</taxon>
        <taxon>Mammalia</taxon>
        <taxon>Eutheria</taxon>
        <taxon>Euarchontoglires</taxon>
        <taxon>Scandentia</taxon>
        <taxon>Tupaiidae</taxon>
        <taxon>Tupaia</taxon>
    </lineage>
</organism>
<dbReference type="InParanoid" id="L8Y4M5"/>
<keyword evidence="2 3" id="KW-0694">RNA-binding</keyword>
<dbReference type="PANTHER" id="PTHR19965:SF82">
    <property type="entry name" value="THO COMPLEX SUBUNIT 4"/>
    <property type="match status" value="1"/>
</dbReference>
<evidence type="ECO:0000256" key="4">
    <source>
        <dbReference type="SAM" id="MobiDB-lite"/>
    </source>
</evidence>
<dbReference type="FunCoup" id="L8Y4M5">
    <property type="interactions" value="2473"/>
</dbReference>
<accession>L8Y4M5</accession>
<reference evidence="7" key="2">
    <citation type="journal article" date="2013" name="Nat. Commun.">
        <title>Genome of the Chinese tree shrew.</title>
        <authorList>
            <person name="Fan Y."/>
            <person name="Huang Z.Y."/>
            <person name="Cao C.C."/>
            <person name="Chen C.S."/>
            <person name="Chen Y.X."/>
            <person name="Fan D.D."/>
            <person name="He J."/>
            <person name="Hou H.L."/>
            <person name="Hu L."/>
            <person name="Hu X.T."/>
            <person name="Jiang X.T."/>
            <person name="Lai R."/>
            <person name="Lang Y.S."/>
            <person name="Liang B."/>
            <person name="Liao S.G."/>
            <person name="Mu D."/>
            <person name="Ma Y.Y."/>
            <person name="Niu Y.Y."/>
            <person name="Sun X.Q."/>
            <person name="Xia J.Q."/>
            <person name="Xiao J."/>
            <person name="Xiong Z.Q."/>
            <person name="Xu L."/>
            <person name="Yang L."/>
            <person name="Zhang Y."/>
            <person name="Zhao W."/>
            <person name="Zhao X.D."/>
            <person name="Zheng Y.T."/>
            <person name="Zhou J.M."/>
            <person name="Zhu Y.B."/>
            <person name="Zhang G.J."/>
            <person name="Wang J."/>
            <person name="Yao Y.G."/>
        </authorList>
    </citation>
    <scope>NUCLEOTIDE SEQUENCE [LARGE SCALE GENOMIC DNA]</scope>
</reference>
<dbReference type="InterPro" id="IPR051229">
    <property type="entry name" value="ALYREF_mRNA_export"/>
</dbReference>
<dbReference type="GO" id="GO:0005634">
    <property type="term" value="C:nucleus"/>
    <property type="evidence" value="ECO:0007669"/>
    <property type="project" value="TreeGrafter"/>
</dbReference>
<sequence length="190" mass="20386">MHPRPAPYSRSRRLRDQRQHLVADRGFGDGAGAQSRGQLLLLSNLHPSVSDRDIQMLFGEFGALQKQAAVHYDGSGHSLGTATVHFQQKADALKALREYNGVPLDGRPLIIQLVTSPGDTLKRPISSGNGGSLDGKHHAGGSARGCSSWLGSRRGQQVPVHPSKQQLSAEELDAQLDAYKAAALAENVQL</sequence>
<evidence type="ECO:0000256" key="2">
    <source>
        <dbReference type="ARBA" id="ARBA00022884"/>
    </source>
</evidence>
<evidence type="ECO:0000256" key="1">
    <source>
        <dbReference type="ARBA" id="ARBA00022816"/>
    </source>
</evidence>
<dbReference type="Pfam" id="PF00076">
    <property type="entry name" value="RRM_1"/>
    <property type="match status" value="1"/>
</dbReference>
<keyword evidence="1" id="KW-0509">mRNA transport</keyword>
<evidence type="ECO:0000256" key="3">
    <source>
        <dbReference type="PROSITE-ProRule" id="PRU00176"/>
    </source>
</evidence>
<dbReference type="STRING" id="246437.L8Y4M5"/>
<reference evidence="7" key="1">
    <citation type="submission" date="2012-07" db="EMBL/GenBank/DDBJ databases">
        <title>Genome of the Chinese tree shrew, a rising model animal genetically related to primates.</title>
        <authorList>
            <person name="Zhang G."/>
            <person name="Fan Y."/>
            <person name="Yao Y."/>
            <person name="Huang Z."/>
        </authorList>
    </citation>
    <scope>NUCLEOTIDE SEQUENCE [LARGE SCALE GENOMIC DNA]</scope>
</reference>
<dbReference type="EMBL" id="KB365185">
    <property type="protein sequence ID" value="ELV11398.1"/>
    <property type="molecule type" value="Genomic_DNA"/>
</dbReference>
<keyword evidence="7" id="KW-1185">Reference proteome</keyword>
<dbReference type="Pfam" id="PF13865">
    <property type="entry name" value="FoP_duplication"/>
    <property type="match status" value="1"/>
</dbReference>
<dbReference type="PROSITE" id="PS50102">
    <property type="entry name" value="RRM"/>
    <property type="match status" value="1"/>
</dbReference>
<dbReference type="InterPro" id="IPR000504">
    <property type="entry name" value="RRM_dom"/>
</dbReference>
<dbReference type="GO" id="GO:0003729">
    <property type="term" value="F:mRNA binding"/>
    <property type="evidence" value="ECO:0007669"/>
    <property type="project" value="TreeGrafter"/>
</dbReference>
<dbReference type="InterPro" id="IPR012677">
    <property type="entry name" value="Nucleotide-bd_a/b_plait_sf"/>
</dbReference>
<dbReference type="Gene3D" id="3.30.70.330">
    <property type="match status" value="1"/>
</dbReference>
<dbReference type="eggNOG" id="KOG0533">
    <property type="taxonomic scope" value="Eukaryota"/>
</dbReference>
<evidence type="ECO:0000259" key="5">
    <source>
        <dbReference type="PROSITE" id="PS50102"/>
    </source>
</evidence>
<dbReference type="AlphaFoldDB" id="L8Y4M5"/>
<name>L8Y4M5_TUPCH</name>
<proteinExistence type="predicted"/>
<dbReference type="InterPro" id="IPR035979">
    <property type="entry name" value="RBD_domain_sf"/>
</dbReference>
<dbReference type="SMART" id="SM00360">
    <property type="entry name" value="RRM"/>
    <property type="match status" value="1"/>
</dbReference>
<dbReference type="PANTHER" id="PTHR19965">
    <property type="entry name" value="RNA AND EXPORT FACTOR BINDING PROTEIN"/>
    <property type="match status" value="1"/>
</dbReference>
<dbReference type="CDD" id="cd12680">
    <property type="entry name" value="RRM_THOC4"/>
    <property type="match status" value="1"/>
</dbReference>
<evidence type="ECO:0000313" key="6">
    <source>
        <dbReference type="EMBL" id="ELV11398.1"/>
    </source>
</evidence>
<dbReference type="Proteomes" id="UP000011518">
    <property type="component" value="Unassembled WGS sequence"/>
</dbReference>
<dbReference type="SUPFAM" id="SSF54928">
    <property type="entry name" value="RNA-binding domain, RBD"/>
    <property type="match status" value="1"/>
</dbReference>
<feature type="region of interest" description="Disordered" evidence="4">
    <location>
        <begin position="121"/>
        <end position="165"/>
    </location>
</feature>
<dbReference type="GO" id="GO:0006406">
    <property type="term" value="P:mRNA export from nucleus"/>
    <property type="evidence" value="ECO:0007669"/>
    <property type="project" value="TreeGrafter"/>
</dbReference>
<gene>
    <name evidence="6" type="ORF">TREES_T100002261</name>
</gene>
<evidence type="ECO:0000313" key="7">
    <source>
        <dbReference type="Proteomes" id="UP000011518"/>
    </source>
</evidence>
<dbReference type="InterPro" id="IPR025715">
    <property type="entry name" value="FoP_C"/>
</dbReference>
<feature type="domain" description="RRM" evidence="5">
    <location>
        <begin position="38"/>
        <end position="116"/>
    </location>
</feature>
<keyword evidence="1" id="KW-0813">Transport</keyword>